<dbReference type="EMBL" id="JBHTBS010000007">
    <property type="protein sequence ID" value="MFC7338224.1"/>
    <property type="molecule type" value="Genomic_DNA"/>
</dbReference>
<sequence>MPSPPFSLAVGATCGCDLSKLEKEICECVNDAALHPAEEFDYFDYEDIRYLAGDPVARHFIINRAGMTGAEYDRWNDYALVLRALASLGGVVLGGQGAIDAARGLPNVCEVMICKCDHCEDEAISTWVDPDLCESESVVTTVAGHFLQWLSRSDRARACKRSAFGIPEQMVAV</sequence>
<evidence type="ECO:0000313" key="2">
    <source>
        <dbReference type="Proteomes" id="UP001596472"/>
    </source>
</evidence>
<gene>
    <name evidence="1" type="ORF">ACFQY0_13605</name>
</gene>
<protein>
    <submittedName>
        <fullName evidence="1">Uncharacterized protein</fullName>
    </submittedName>
</protein>
<name>A0ABW2LAA0_9BACT</name>
<keyword evidence="2" id="KW-1185">Reference proteome</keyword>
<evidence type="ECO:0000313" key="1">
    <source>
        <dbReference type="EMBL" id="MFC7338224.1"/>
    </source>
</evidence>
<accession>A0ABW2LAA0</accession>
<proteinExistence type="predicted"/>
<comment type="caution">
    <text evidence="1">The sequence shown here is derived from an EMBL/GenBank/DDBJ whole genome shotgun (WGS) entry which is preliminary data.</text>
</comment>
<dbReference type="Proteomes" id="UP001596472">
    <property type="component" value="Unassembled WGS sequence"/>
</dbReference>
<reference evidence="2" key="1">
    <citation type="journal article" date="2019" name="Int. J. Syst. Evol. Microbiol.">
        <title>The Global Catalogue of Microorganisms (GCM) 10K type strain sequencing project: providing services to taxonomists for standard genome sequencing and annotation.</title>
        <authorList>
            <consortium name="The Broad Institute Genomics Platform"/>
            <consortium name="The Broad Institute Genome Sequencing Center for Infectious Disease"/>
            <person name="Wu L."/>
            <person name="Ma J."/>
        </authorList>
    </citation>
    <scope>NUCLEOTIDE SEQUENCE [LARGE SCALE GENOMIC DNA]</scope>
    <source>
        <strain evidence="2">CGMCC 4.1467</strain>
    </source>
</reference>
<organism evidence="1 2">
    <name type="scientific">Haloferula chungangensis</name>
    <dbReference type="NCBI Taxonomy" id="1048331"/>
    <lineage>
        <taxon>Bacteria</taxon>
        <taxon>Pseudomonadati</taxon>
        <taxon>Verrucomicrobiota</taxon>
        <taxon>Verrucomicrobiia</taxon>
        <taxon>Verrucomicrobiales</taxon>
        <taxon>Verrucomicrobiaceae</taxon>
        <taxon>Haloferula</taxon>
    </lineage>
</organism>